<dbReference type="Proteomes" id="UP000003688">
    <property type="component" value="Unassembled WGS sequence"/>
</dbReference>
<evidence type="ECO:0000313" key="1">
    <source>
        <dbReference type="EMBL" id="EEF57588.1"/>
    </source>
</evidence>
<organism evidence="1 2">
    <name type="scientific">Pedosphaera parvula (strain Ellin514)</name>
    <dbReference type="NCBI Taxonomy" id="320771"/>
    <lineage>
        <taxon>Bacteria</taxon>
        <taxon>Pseudomonadati</taxon>
        <taxon>Verrucomicrobiota</taxon>
        <taxon>Pedosphaerae</taxon>
        <taxon>Pedosphaerales</taxon>
        <taxon>Pedosphaeraceae</taxon>
        <taxon>Pedosphaera</taxon>
    </lineage>
</organism>
<keyword evidence="2" id="KW-1185">Reference proteome</keyword>
<dbReference type="AlphaFoldDB" id="B9XRF4"/>
<gene>
    <name evidence="1" type="ORF">Cflav_PD0679</name>
</gene>
<accession>B9XRF4</accession>
<proteinExistence type="predicted"/>
<comment type="caution">
    <text evidence="1">The sequence shown here is derived from an EMBL/GenBank/DDBJ whole genome shotgun (WGS) entry which is preliminary data.</text>
</comment>
<dbReference type="STRING" id="320771.Cflav_PD0679"/>
<evidence type="ECO:0000313" key="2">
    <source>
        <dbReference type="Proteomes" id="UP000003688"/>
    </source>
</evidence>
<dbReference type="EMBL" id="ABOX02000063">
    <property type="protein sequence ID" value="EEF57588.1"/>
    <property type="molecule type" value="Genomic_DNA"/>
</dbReference>
<dbReference type="RefSeq" id="WP_007418392.1">
    <property type="nucleotide sequence ID" value="NZ_ABOX02000063.1"/>
</dbReference>
<sequence length="67" mass="7370">MKRATLSDRPDGSFDLEYENGRGAKTVMRLDANTYEKAIKEARVFLGTKGDGTDEDGVAWEIDGETA</sequence>
<reference evidence="1 2" key="1">
    <citation type="journal article" date="2011" name="J. Bacteriol.">
        <title>Genome sequence of 'Pedosphaera parvula' Ellin514, an aerobic Verrucomicrobial isolate from pasture soil.</title>
        <authorList>
            <person name="Kant R."/>
            <person name="van Passel M.W."/>
            <person name="Sangwan P."/>
            <person name="Palva A."/>
            <person name="Lucas S."/>
            <person name="Copeland A."/>
            <person name="Lapidus A."/>
            <person name="Glavina Del Rio T."/>
            <person name="Dalin E."/>
            <person name="Tice H."/>
            <person name="Bruce D."/>
            <person name="Goodwin L."/>
            <person name="Pitluck S."/>
            <person name="Chertkov O."/>
            <person name="Larimer F.W."/>
            <person name="Land M.L."/>
            <person name="Hauser L."/>
            <person name="Brettin T.S."/>
            <person name="Detter J.C."/>
            <person name="Han S."/>
            <person name="de Vos W.M."/>
            <person name="Janssen P.H."/>
            <person name="Smidt H."/>
        </authorList>
    </citation>
    <scope>NUCLEOTIDE SEQUENCE [LARGE SCALE GENOMIC DNA]</scope>
    <source>
        <strain evidence="1 2">Ellin514</strain>
    </source>
</reference>
<protein>
    <submittedName>
        <fullName evidence="1">Uncharacterized protein</fullName>
    </submittedName>
</protein>
<name>B9XRF4_PEDPL</name>